<evidence type="ECO:0000259" key="2">
    <source>
        <dbReference type="PROSITE" id="PS50995"/>
    </source>
</evidence>
<dbReference type="Gene3D" id="1.10.10.10">
    <property type="entry name" value="Winged helix-like DNA-binding domain superfamily/Winged helix DNA-binding domain"/>
    <property type="match status" value="1"/>
</dbReference>
<dbReference type="Pfam" id="PF12802">
    <property type="entry name" value="MarR_2"/>
    <property type="match status" value="1"/>
</dbReference>
<organism evidence="3 4">
    <name type="scientific">Frondihabitans australicus</name>
    <dbReference type="NCBI Taxonomy" id="386892"/>
    <lineage>
        <taxon>Bacteria</taxon>
        <taxon>Bacillati</taxon>
        <taxon>Actinomycetota</taxon>
        <taxon>Actinomycetes</taxon>
        <taxon>Micrococcales</taxon>
        <taxon>Microbacteriaceae</taxon>
        <taxon>Frondihabitans</taxon>
    </lineage>
</organism>
<dbReference type="EMBL" id="RBKS01000001">
    <property type="protein sequence ID" value="RKR75687.1"/>
    <property type="molecule type" value="Genomic_DNA"/>
</dbReference>
<keyword evidence="4" id="KW-1185">Reference proteome</keyword>
<gene>
    <name evidence="3" type="ORF">C8E83_2837</name>
</gene>
<dbReference type="RefSeq" id="WP_121370455.1">
    <property type="nucleotide sequence ID" value="NZ_RBKS01000001.1"/>
</dbReference>
<evidence type="ECO:0000313" key="3">
    <source>
        <dbReference type="EMBL" id="RKR75687.1"/>
    </source>
</evidence>
<dbReference type="PROSITE" id="PS50995">
    <property type="entry name" value="HTH_MARR_2"/>
    <property type="match status" value="1"/>
</dbReference>
<dbReference type="OrthoDB" id="9155413at2"/>
<dbReference type="InterPro" id="IPR036388">
    <property type="entry name" value="WH-like_DNA-bd_sf"/>
</dbReference>
<keyword evidence="3" id="KW-0238">DNA-binding</keyword>
<accession>A0A495II73</accession>
<dbReference type="SMART" id="SM00347">
    <property type="entry name" value="HTH_MARR"/>
    <property type="match status" value="1"/>
</dbReference>
<sequence length="176" mass="18806">MNADANDGPATVPQLGAQVRTATALLYRRFRSERPEGELGDRALEVLNRLYKNGAQTLTELSRYERVSPASMSQSVNRLTEAGYAVRSPHPDDGRKVRFSTTAAGDEVARAAREQRNSWLDAQLATLPESDQEAVARAAIILMGIATSPSTAVADPATRSVDSARGTAPRAVGGRA</sequence>
<dbReference type="InterPro" id="IPR052526">
    <property type="entry name" value="HTH-type_Bedaq_tolerance"/>
</dbReference>
<dbReference type="GO" id="GO:0003677">
    <property type="term" value="F:DNA binding"/>
    <property type="evidence" value="ECO:0007669"/>
    <property type="project" value="UniProtKB-KW"/>
</dbReference>
<dbReference type="InterPro" id="IPR036390">
    <property type="entry name" value="WH_DNA-bd_sf"/>
</dbReference>
<feature type="domain" description="HTH marR-type" evidence="2">
    <location>
        <begin position="12"/>
        <end position="144"/>
    </location>
</feature>
<proteinExistence type="predicted"/>
<reference evidence="3 4" key="1">
    <citation type="submission" date="2018-10" db="EMBL/GenBank/DDBJ databases">
        <title>Sequencing the genomes of 1000 actinobacteria strains.</title>
        <authorList>
            <person name="Klenk H.-P."/>
        </authorList>
    </citation>
    <scope>NUCLEOTIDE SEQUENCE [LARGE SCALE GENOMIC DNA]</scope>
    <source>
        <strain evidence="3 4">DSM 17894</strain>
    </source>
</reference>
<dbReference type="AlphaFoldDB" id="A0A495II73"/>
<dbReference type="Proteomes" id="UP000280008">
    <property type="component" value="Unassembled WGS sequence"/>
</dbReference>
<dbReference type="PANTHER" id="PTHR39515:SF2">
    <property type="entry name" value="HTH-TYPE TRANSCRIPTIONAL REGULATOR RV0880"/>
    <property type="match status" value="1"/>
</dbReference>
<dbReference type="SUPFAM" id="SSF46785">
    <property type="entry name" value="Winged helix' DNA-binding domain"/>
    <property type="match status" value="1"/>
</dbReference>
<feature type="region of interest" description="Disordered" evidence="1">
    <location>
        <begin position="151"/>
        <end position="176"/>
    </location>
</feature>
<evidence type="ECO:0000313" key="4">
    <source>
        <dbReference type="Proteomes" id="UP000280008"/>
    </source>
</evidence>
<protein>
    <submittedName>
        <fullName evidence="3">DNA-binding MarR family transcriptional regulator</fullName>
    </submittedName>
</protein>
<comment type="caution">
    <text evidence="3">The sequence shown here is derived from an EMBL/GenBank/DDBJ whole genome shotgun (WGS) entry which is preliminary data.</text>
</comment>
<dbReference type="PANTHER" id="PTHR39515">
    <property type="entry name" value="CONSERVED PROTEIN"/>
    <property type="match status" value="1"/>
</dbReference>
<name>A0A495II73_9MICO</name>
<evidence type="ECO:0000256" key="1">
    <source>
        <dbReference type="SAM" id="MobiDB-lite"/>
    </source>
</evidence>
<dbReference type="InterPro" id="IPR000835">
    <property type="entry name" value="HTH_MarR-typ"/>
</dbReference>
<dbReference type="GO" id="GO:0003700">
    <property type="term" value="F:DNA-binding transcription factor activity"/>
    <property type="evidence" value="ECO:0007669"/>
    <property type="project" value="InterPro"/>
</dbReference>